<dbReference type="EMBL" id="CP031037">
    <property type="protein sequence ID" value="QDZ20257.1"/>
    <property type="molecule type" value="Genomic_DNA"/>
</dbReference>
<gene>
    <name evidence="1" type="ORF">A3770_04p27750</name>
</gene>
<dbReference type="OrthoDB" id="48130at2759"/>
<name>A0A5B8MIH9_9CHLO</name>
<reference evidence="1 2" key="1">
    <citation type="submission" date="2018-07" db="EMBL/GenBank/DDBJ databases">
        <title>The complete nuclear genome of the prasinophyte Chloropicon primus (CCMP1205).</title>
        <authorList>
            <person name="Pombert J.-F."/>
            <person name="Otis C."/>
            <person name="Turmel M."/>
            <person name="Lemieux C."/>
        </authorList>
    </citation>
    <scope>NUCLEOTIDE SEQUENCE [LARGE SCALE GENOMIC DNA]</scope>
    <source>
        <strain evidence="1 2">CCMP1205</strain>
    </source>
</reference>
<dbReference type="SUPFAM" id="SSF51230">
    <property type="entry name" value="Single hybrid motif"/>
    <property type="match status" value="1"/>
</dbReference>
<keyword evidence="2" id="KW-1185">Reference proteome</keyword>
<dbReference type="InterPro" id="IPR039169">
    <property type="entry name" value="Abitram"/>
</dbReference>
<evidence type="ECO:0000313" key="2">
    <source>
        <dbReference type="Proteomes" id="UP000316726"/>
    </source>
</evidence>
<dbReference type="PANTHER" id="PTHR13651">
    <property type="entry name" value="PROTEIN ABITRAM"/>
    <property type="match status" value="1"/>
</dbReference>
<dbReference type="Proteomes" id="UP000316726">
    <property type="component" value="Chromosome 4"/>
</dbReference>
<evidence type="ECO:0000313" key="1">
    <source>
        <dbReference type="EMBL" id="QDZ20257.1"/>
    </source>
</evidence>
<sequence>MEMEMALVERAMDLLGTTRLPWEEEGSGAWRHRLVNAPDGVGWEGPLRTYVERTWDKRYYLRDGDGDRYAYLHPNGICVLGFAPTHEAVVLARKAKGSQVCLEYNRKWDTTKEFQFAGKQRKNAPILQENTEVCNLRVGRKIFSVRCGVQARLLELNGKLVRGGEEAALWHQRPATEGWLAIVQLLCKPEEIVEATVSMEEYVKEREDDLKGLFEP</sequence>
<organism evidence="1 2">
    <name type="scientific">Chloropicon primus</name>
    <dbReference type="NCBI Taxonomy" id="1764295"/>
    <lineage>
        <taxon>Eukaryota</taxon>
        <taxon>Viridiplantae</taxon>
        <taxon>Chlorophyta</taxon>
        <taxon>Chloropicophyceae</taxon>
        <taxon>Chloropicales</taxon>
        <taxon>Chloropicaceae</taxon>
        <taxon>Chloropicon</taxon>
    </lineage>
</organism>
<accession>A0A5B8MIH9</accession>
<dbReference type="GO" id="GO:0005634">
    <property type="term" value="C:nucleus"/>
    <property type="evidence" value="ECO:0007669"/>
    <property type="project" value="TreeGrafter"/>
</dbReference>
<dbReference type="PANTHER" id="PTHR13651:SF0">
    <property type="entry name" value="PROTEIN ABITRAM"/>
    <property type="match status" value="1"/>
</dbReference>
<protein>
    <submittedName>
        <fullName evidence="1">Uncharacterized protein</fullName>
    </submittedName>
</protein>
<dbReference type="STRING" id="1764295.A0A5B8MIH9"/>
<dbReference type="AlphaFoldDB" id="A0A5B8MIH9"/>
<proteinExistence type="predicted"/>
<dbReference type="InterPro" id="IPR011053">
    <property type="entry name" value="Single_hybrid_motif"/>
</dbReference>